<evidence type="ECO:0000313" key="2">
    <source>
        <dbReference type="Proteomes" id="UP001207468"/>
    </source>
</evidence>
<proteinExistence type="predicted"/>
<protein>
    <submittedName>
        <fullName evidence="1">Uncharacterized protein</fullName>
    </submittedName>
</protein>
<dbReference type="Proteomes" id="UP001207468">
    <property type="component" value="Unassembled WGS sequence"/>
</dbReference>
<comment type="caution">
    <text evidence="1">The sequence shown here is derived from an EMBL/GenBank/DDBJ whole genome shotgun (WGS) entry which is preliminary data.</text>
</comment>
<sequence>RAKAVKPGLAPAWPGLGHGFWNVFHPTHIPPSNYRHSFHLTLLSSRSHSRRHPHRVAHSMSADYDNGSIRSPSTSLALALNAFIPSVFKSEHGSSPHFDLWHDTIAIRLRLVPSQDRPSSIVLASATRLRTDLYDTFVIVTIALLEASLPTAPRPSSLPPYSRARCP</sequence>
<accession>A0ACC0U450</accession>
<feature type="non-terminal residue" evidence="1">
    <location>
        <position position="1"/>
    </location>
</feature>
<dbReference type="EMBL" id="JAGFNK010000169">
    <property type="protein sequence ID" value="KAI9462188.1"/>
    <property type="molecule type" value="Genomic_DNA"/>
</dbReference>
<keyword evidence="2" id="KW-1185">Reference proteome</keyword>
<evidence type="ECO:0000313" key="1">
    <source>
        <dbReference type="EMBL" id="KAI9462188.1"/>
    </source>
</evidence>
<gene>
    <name evidence="1" type="ORF">F5148DRAFT_1314561</name>
</gene>
<reference evidence="1" key="1">
    <citation type="submission" date="2021-03" db="EMBL/GenBank/DDBJ databases">
        <title>Evolutionary priming and transition to the ectomycorrhizal habit in an iconic lineage of mushroom-forming fungi: is preadaptation a requirement?</title>
        <authorList>
            <consortium name="DOE Joint Genome Institute"/>
            <person name="Looney B.P."/>
            <person name="Miyauchi S."/>
            <person name="Morin E."/>
            <person name="Drula E."/>
            <person name="Courty P.E."/>
            <person name="Chicoki N."/>
            <person name="Fauchery L."/>
            <person name="Kohler A."/>
            <person name="Kuo A."/>
            <person name="LaButti K."/>
            <person name="Pangilinan J."/>
            <person name="Lipzen A."/>
            <person name="Riley R."/>
            <person name="Andreopoulos W."/>
            <person name="He G."/>
            <person name="Johnson J."/>
            <person name="Barry K.W."/>
            <person name="Grigoriev I.V."/>
            <person name="Nagy L."/>
            <person name="Hibbett D."/>
            <person name="Henrissat B."/>
            <person name="Matheny P.B."/>
            <person name="Labbe J."/>
            <person name="Martin A.F."/>
        </authorList>
    </citation>
    <scope>NUCLEOTIDE SEQUENCE</scope>
    <source>
        <strain evidence="1">BPL698</strain>
    </source>
</reference>
<name>A0ACC0U450_9AGAM</name>
<organism evidence="1 2">
    <name type="scientific">Russula earlei</name>
    <dbReference type="NCBI Taxonomy" id="71964"/>
    <lineage>
        <taxon>Eukaryota</taxon>
        <taxon>Fungi</taxon>
        <taxon>Dikarya</taxon>
        <taxon>Basidiomycota</taxon>
        <taxon>Agaricomycotina</taxon>
        <taxon>Agaricomycetes</taxon>
        <taxon>Russulales</taxon>
        <taxon>Russulaceae</taxon>
        <taxon>Russula</taxon>
    </lineage>
</organism>